<keyword evidence="2" id="KW-1185">Reference proteome</keyword>
<reference evidence="1" key="1">
    <citation type="submission" date="2019-07" db="EMBL/GenBank/DDBJ databases">
        <title>Hyphodiscus hymeniophilus genome sequencing and assembly.</title>
        <authorList>
            <person name="Kramer G."/>
            <person name="Nodwell J."/>
        </authorList>
    </citation>
    <scope>NUCLEOTIDE SEQUENCE</scope>
    <source>
        <strain evidence="1">ATCC 34498</strain>
    </source>
</reference>
<dbReference type="InterPro" id="IPR011009">
    <property type="entry name" value="Kinase-like_dom_sf"/>
</dbReference>
<dbReference type="AlphaFoldDB" id="A0A9P6VDJ3"/>
<dbReference type="Proteomes" id="UP000785200">
    <property type="component" value="Unassembled WGS sequence"/>
</dbReference>
<name>A0A9P6VDJ3_9HELO</name>
<accession>A0A9P6VDJ3</accession>
<evidence type="ECO:0008006" key="3">
    <source>
        <dbReference type="Google" id="ProtNLM"/>
    </source>
</evidence>
<evidence type="ECO:0000313" key="2">
    <source>
        <dbReference type="Proteomes" id="UP000785200"/>
    </source>
</evidence>
<dbReference type="EMBL" id="VNKQ01000020">
    <property type="protein sequence ID" value="KAG0645123.1"/>
    <property type="molecule type" value="Genomic_DNA"/>
</dbReference>
<sequence>MNQSSIPQRLKRVKAILPSTFRGKSGDSDGATDIPSQVTVKSYPGTCHRILRVYLGHPWDNYDYIRHIDHVMLARDTTSCFKLVNIRQCSASNELERQLQIISTIQHPNLAAIYDVYCDDEEAFLITENLDISISQLDFQTFEPKEWEIATVLAEVLTRLYYQRLSG</sequence>
<gene>
    <name evidence="1" type="ORF">D0Z07_9216</name>
</gene>
<protein>
    <recommendedName>
        <fullName evidence="3">Protein kinase domain-containing protein</fullName>
    </recommendedName>
</protein>
<evidence type="ECO:0000313" key="1">
    <source>
        <dbReference type="EMBL" id="KAG0645123.1"/>
    </source>
</evidence>
<organism evidence="1 2">
    <name type="scientific">Hyphodiscus hymeniophilus</name>
    <dbReference type="NCBI Taxonomy" id="353542"/>
    <lineage>
        <taxon>Eukaryota</taxon>
        <taxon>Fungi</taxon>
        <taxon>Dikarya</taxon>
        <taxon>Ascomycota</taxon>
        <taxon>Pezizomycotina</taxon>
        <taxon>Leotiomycetes</taxon>
        <taxon>Helotiales</taxon>
        <taxon>Hyphodiscaceae</taxon>
        <taxon>Hyphodiscus</taxon>
    </lineage>
</organism>
<proteinExistence type="predicted"/>
<comment type="caution">
    <text evidence="1">The sequence shown here is derived from an EMBL/GenBank/DDBJ whole genome shotgun (WGS) entry which is preliminary data.</text>
</comment>
<dbReference type="OrthoDB" id="4062651at2759"/>
<dbReference type="SUPFAM" id="SSF56112">
    <property type="entry name" value="Protein kinase-like (PK-like)"/>
    <property type="match status" value="1"/>
</dbReference>
<dbReference type="Gene3D" id="3.30.200.20">
    <property type="entry name" value="Phosphorylase Kinase, domain 1"/>
    <property type="match status" value="1"/>
</dbReference>